<dbReference type="EMBL" id="KQ414615">
    <property type="protein sequence ID" value="KOC68689.1"/>
    <property type="molecule type" value="Genomic_DNA"/>
</dbReference>
<dbReference type="Proteomes" id="UP000053825">
    <property type="component" value="Unassembled WGS sequence"/>
</dbReference>
<evidence type="ECO:0000313" key="2">
    <source>
        <dbReference type="EMBL" id="KOC68689.1"/>
    </source>
</evidence>
<evidence type="ECO:0000259" key="1">
    <source>
        <dbReference type="SMART" id="SM01155"/>
    </source>
</evidence>
<gene>
    <name evidence="2" type="ORF">WH47_06481</name>
</gene>
<dbReference type="AlphaFoldDB" id="A0A0L7RCZ5"/>
<dbReference type="OrthoDB" id="6423950at2759"/>
<reference evidence="2 3" key="1">
    <citation type="submission" date="2015-07" db="EMBL/GenBank/DDBJ databases">
        <title>The genome of Habropoda laboriosa.</title>
        <authorList>
            <person name="Pan H."/>
            <person name="Kapheim K."/>
        </authorList>
    </citation>
    <scope>NUCLEOTIDE SEQUENCE [LARGE SCALE GENOMIC DNA]</scope>
    <source>
        <strain evidence="2">0110345459</strain>
    </source>
</reference>
<keyword evidence="3" id="KW-1185">Reference proteome</keyword>
<sequence>MAVNRLCTIFRQITINKQSNIIGRYCSSHVLKEQNNNLRSHNYSKNVLHVAQTELHIKFIPRTLNIDFGNLDGIMKKNINEIPLPKYIPSIEEPLTRKPIQQDMPLTDKSFQLPPTVNGCEKLAKHLIVIRRQKMKKHKRRKLRKRMQFVWTKLRAKRNSLREKTFQAELIAKIKDAQSFDVKKYIEERLAILDKEILPKTYKGEILSAQVIRQFLKEDREKWEKRKNKPRLTLD</sequence>
<protein>
    <recommendedName>
        <fullName evidence="1">Ribosomal protein mS38 C-terminal domain-containing protein</fullName>
    </recommendedName>
</protein>
<dbReference type="Pfam" id="PF08213">
    <property type="entry name" value="COX24_C"/>
    <property type="match status" value="1"/>
</dbReference>
<feature type="domain" description="Ribosomal protein mS38 C-terminal" evidence="1">
    <location>
        <begin position="123"/>
        <end position="156"/>
    </location>
</feature>
<dbReference type="InterPro" id="IPR013177">
    <property type="entry name" value="Ribosomal_mS38_C"/>
</dbReference>
<organism evidence="2 3">
    <name type="scientific">Habropoda laboriosa</name>
    <dbReference type="NCBI Taxonomy" id="597456"/>
    <lineage>
        <taxon>Eukaryota</taxon>
        <taxon>Metazoa</taxon>
        <taxon>Ecdysozoa</taxon>
        <taxon>Arthropoda</taxon>
        <taxon>Hexapoda</taxon>
        <taxon>Insecta</taxon>
        <taxon>Pterygota</taxon>
        <taxon>Neoptera</taxon>
        <taxon>Endopterygota</taxon>
        <taxon>Hymenoptera</taxon>
        <taxon>Apocrita</taxon>
        <taxon>Aculeata</taxon>
        <taxon>Apoidea</taxon>
        <taxon>Anthophila</taxon>
        <taxon>Apidae</taxon>
        <taxon>Habropoda</taxon>
    </lineage>
</organism>
<accession>A0A0L7RCZ5</accession>
<dbReference type="STRING" id="597456.A0A0L7RCZ5"/>
<proteinExistence type="predicted"/>
<dbReference type="SMART" id="SM01155">
    <property type="entry name" value="DUF1713"/>
    <property type="match status" value="1"/>
</dbReference>
<name>A0A0L7RCZ5_9HYME</name>
<evidence type="ECO:0000313" key="3">
    <source>
        <dbReference type="Proteomes" id="UP000053825"/>
    </source>
</evidence>